<protein>
    <recommendedName>
        <fullName evidence="3">Restriction alleviation protein Lar</fullName>
    </recommendedName>
</protein>
<comment type="caution">
    <text evidence="1">The sequence shown here is derived from an EMBL/GenBank/DDBJ whole genome shotgun (WGS) entry which is preliminary data.</text>
</comment>
<name>A0ABX5K7J5_9BURK</name>
<keyword evidence="2" id="KW-1185">Reference proteome</keyword>
<gene>
    <name evidence="1" type="ORF">C7402_1772</name>
</gene>
<organism evidence="1 2">
    <name type="scientific">Paraburkholderia unamae</name>
    <dbReference type="NCBI Taxonomy" id="219649"/>
    <lineage>
        <taxon>Bacteria</taxon>
        <taxon>Pseudomonadati</taxon>
        <taxon>Pseudomonadota</taxon>
        <taxon>Betaproteobacteria</taxon>
        <taxon>Burkholderiales</taxon>
        <taxon>Burkholderiaceae</taxon>
        <taxon>Paraburkholderia</taxon>
    </lineage>
</organism>
<dbReference type="RefSeq" id="WP_133254684.1">
    <property type="nucleotide sequence ID" value="NZ_QEOB01000077.1"/>
</dbReference>
<evidence type="ECO:0008006" key="3">
    <source>
        <dbReference type="Google" id="ProtNLM"/>
    </source>
</evidence>
<evidence type="ECO:0000313" key="1">
    <source>
        <dbReference type="EMBL" id="PVX57018.1"/>
    </source>
</evidence>
<sequence>MNEQLLPCAFCGCTKVPVRQGNGIRDYWLECTDCGASTKLREDGAGNERDWNRRPAAALAPSDAAAQPSLTDEQIFLIAADFRIHSIHGVSIEEFDCIGFARELLEGAHAPIAAASAAASSDEREALDLLRYHMASITATLRKGDPELMRKRVLAAWEETKTNAVIIGAPVTLAAPTPTVAANAAAP</sequence>
<evidence type="ECO:0000313" key="2">
    <source>
        <dbReference type="Proteomes" id="UP000245712"/>
    </source>
</evidence>
<dbReference type="EMBL" id="QEOB01000077">
    <property type="protein sequence ID" value="PVX57018.1"/>
    <property type="molecule type" value="Genomic_DNA"/>
</dbReference>
<accession>A0ABX5K7J5</accession>
<dbReference type="Pfam" id="PF14354">
    <property type="entry name" value="Lar_restr_allev"/>
    <property type="match status" value="1"/>
</dbReference>
<feature type="non-terminal residue" evidence="1">
    <location>
        <position position="187"/>
    </location>
</feature>
<proteinExistence type="predicted"/>
<dbReference type="Proteomes" id="UP000245712">
    <property type="component" value="Unassembled WGS sequence"/>
</dbReference>
<reference evidence="1 2" key="1">
    <citation type="submission" date="2018-05" db="EMBL/GenBank/DDBJ databases">
        <title>Genomic Encyclopedia of Type Strains, Phase IV (KMG-V): Genome sequencing to study the core and pangenomes of soil and plant-associated prokaryotes.</title>
        <authorList>
            <person name="Whitman W."/>
        </authorList>
    </citation>
    <scope>NUCLEOTIDE SEQUENCE [LARGE SCALE GENOMIC DNA]</scope>
    <source>
        <strain evidence="1 2">SCZa-39</strain>
    </source>
</reference>